<dbReference type="Gene3D" id="3.30.420.10">
    <property type="entry name" value="Ribonuclease H-like superfamily/Ribonuclease H"/>
    <property type="match status" value="1"/>
</dbReference>
<dbReference type="AlphaFoldDB" id="A0A1F5Z030"/>
<gene>
    <name evidence="2" type="ORF">A2777_05165</name>
</gene>
<organism evidence="2 3">
    <name type="scientific">Candidatus Gottesmanbacteria bacterium RIFCSPHIGHO2_01_FULL_40_15</name>
    <dbReference type="NCBI Taxonomy" id="1798376"/>
    <lineage>
        <taxon>Bacteria</taxon>
        <taxon>Candidatus Gottesmaniibacteriota</taxon>
    </lineage>
</organism>
<reference evidence="2 3" key="1">
    <citation type="journal article" date="2016" name="Nat. Commun.">
        <title>Thousands of microbial genomes shed light on interconnected biogeochemical processes in an aquifer system.</title>
        <authorList>
            <person name="Anantharaman K."/>
            <person name="Brown C.T."/>
            <person name="Hug L.A."/>
            <person name="Sharon I."/>
            <person name="Castelle C.J."/>
            <person name="Probst A.J."/>
            <person name="Thomas B.C."/>
            <person name="Singh A."/>
            <person name="Wilkins M.J."/>
            <person name="Karaoz U."/>
            <person name="Brodie E.L."/>
            <person name="Williams K.H."/>
            <person name="Hubbard S.S."/>
            <person name="Banfield J.F."/>
        </authorList>
    </citation>
    <scope>NUCLEOTIDE SEQUENCE [LARGE SCALE GENOMIC DNA]</scope>
</reference>
<evidence type="ECO:0000259" key="1">
    <source>
        <dbReference type="Pfam" id="PF13482"/>
    </source>
</evidence>
<dbReference type="InterPro" id="IPR038720">
    <property type="entry name" value="YprB_RNase_H-like_dom"/>
</dbReference>
<dbReference type="InterPro" id="IPR012337">
    <property type="entry name" value="RNaseH-like_sf"/>
</dbReference>
<dbReference type="Proteomes" id="UP000177354">
    <property type="component" value="Unassembled WGS sequence"/>
</dbReference>
<evidence type="ECO:0000313" key="3">
    <source>
        <dbReference type="Proteomes" id="UP000177354"/>
    </source>
</evidence>
<feature type="domain" description="YprB ribonuclease H-like" evidence="1">
    <location>
        <begin position="29"/>
        <end position="157"/>
    </location>
</feature>
<name>A0A1F5Z030_9BACT</name>
<dbReference type="Pfam" id="PF13482">
    <property type="entry name" value="RNase_H_2"/>
    <property type="match status" value="1"/>
</dbReference>
<proteinExistence type="predicted"/>
<sequence length="195" mass="22322">MTQIIKSNPIVVDVETQLTFQEAGNDLKKLKVSLAGVYDFKSDKFCAFRENELDKLFRMMEHASQVIGFNIKKFDLPVLAPYYRGNIRQFETVDLLELVEKNLGYRVSLDSLAGSTLGLKKSGHGLMAINYFRQGDWQKLESYCLDDVRITRDLYSYVLTNKKVIIRTGSVLKDLPMEIIIKPKKDKSVSLSLPF</sequence>
<dbReference type="GO" id="GO:0003676">
    <property type="term" value="F:nucleic acid binding"/>
    <property type="evidence" value="ECO:0007669"/>
    <property type="project" value="InterPro"/>
</dbReference>
<dbReference type="EMBL" id="MFJF01000026">
    <property type="protein sequence ID" value="OGG05746.1"/>
    <property type="molecule type" value="Genomic_DNA"/>
</dbReference>
<dbReference type="InterPro" id="IPR036397">
    <property type="entry name" value="RNaseH_sf"/>
</dbReference>
<protein>
    <recommendedName>
        <fullName evidence="1">YprB ribonuclease H-like domain-containing protein</fullName>
    </recommendedName>
</protein>
<comment type="caution">
    <text evidence="2">The sequence shown here is derived from an EMBL/GenBank/DDBJ whole genome shotgun (WGS) entry which is preliminary data.</text>
</comment>
<evidence type="ECO:0000313" key="2">
    <source>
        <dbReference type="EMBL" id="OGG05746.1"/>
    </source>
</evidence>
<dbReference type="SUPFAM" id="SSF53098">
    <property type="entry name" value="Ribonuclease H-like"/>
    <property type="match status" value="1"/>
</dbReference>
<accession>A0A1F5Z030</accession>